<reference evidence="2" key="2">
    <citation type="submission" date="2025-08" db="UniProtKB">
        <authorList>
            <consortium name="RefSeq"/>
        </authorList>
    </citation>
    <scope>IDENTIFICATION</scope>
    <source>
        <tissue evidence="2">Whole plant</tissue>
    </source>
</reference>
<dbReference type="GeneID" id="127740707"/>
<keyword evidence="1" id="KW-1185">Reference proteome</keyword>
<evidence type="ECO:0000313" key="2">
    <source>
        <dbReference type="RefSeq" id="XP_052108246.1"/>
    </source>
</evidence>
<proteinExistence type="predicted"/>
<name>A0A9C6T6H6_ARADU</name>
<dbReference type="AlphaFoldDB" id="A0A9C6T6H6"/>
<dbReference type="RefSeq" id="XP_052108246.1">
    <property type="nucleotide sequence ID" value="XM_052252286.1"/>
</dbReference>
<accession>A0A9C6T6H6</accession>
<sequence length="78" mass="8818">MRNKYTLIAGEEVVMAEAGKEEVVEDMVEAGEEVVVVEAGEEVEDMAEDKIADKTLRRLSVTIDVKMLKKKKPRCIMY</sequence>
<gene>
    <name evidence="2" type="primary">LOC127740707</name>
</gene>
<protein>
    <submittedName>
        <fullName evidence="2">Uncharacterized protein LOC127740707 isoform X2</fullName>
    </submittedName>
</protein>
<evidence type="ECO:0000313" key="1">
    <source>
        <dbReference type="Proteomes" id="UP000515211"/>
    </source>
</evidence>
<reference evidence="1" key="1">
    <citation type="journal article" date="2016" name="Nat. Genet.">
        <title>The genome sequences of Arachis duranensis and Arachis ipaensis, the diploid ancestors of cultivated peanut.</title>
        <authorList>
            <person name="Bertioli D.J."/>
            <person name="Cannon S.B."/>
            <person name="Froenicke L."/>
            <person name="Huang G."/>
            <person name="Farmer A.D."/>
            <person name="Cannon E.K."/>
            <person name="Liu X."/>
            <person name="Gao D."/>
            <person name="Clevenger J."/>
            <person name="Dash S."/>
            <person name="Ren L."/>
            <person name="Moretzsohn M.C."/>
            <person name="Shirasawa K."/>
            <person name="Huang W."/>
            <person name="Vidigal B."/>
            <person name="Abernathy B."/>
            <person name="Chu Y."/>
            <person name="Niederhuth C.E."/>
            <person name="Umale P."/>
            <person name="Araujo A.C."/>
            <person name="Kozik A."/>
            <person name="Kim K.D."/>
            <person name="Burow M.D."/>
            <person name="Varshney R.K."/>
            <person name="Wang X."/>
            <person name="Zhang X."/>
            <person name="Barkley N."/>
            <person name="Guimaraes P.M."/>
            <person name="Isobe S."/>
            <person name="Guo B."/>
            <person name="Liao B."/>
            <person name="Stalker H.T."/>
            <person name="Schmitz R.J."/>
            <person name="Scheffler B.E."/>
            <person name="Leal-Bertioli S.C."/>
            <person name="Xun X."/>
            <person name="Jackson S.A."/>
            <person name="Michelmore R."/>
            <person name="Ozias-Akins P."/>
        </authorList>
    </citation>
    <scope>NUCLEOTIDE SEQUENCE [LARGE SCALE GENOMIC DNA]</scope>
    <source>
        <strain evidence="1">cv. V14167</strain>
    </source>
</reference>
<dbReference type="Proteomes" id="UP000515211">
    <property type="component" value="Chromosome 7"/>
</dbReference>
<organism evidence="1 2">
    <name type="scientific">Arachis duranensis</name>
    <name type="common">Wild peanut</name>
    <dbReference type="NCBI Taxonomy" id="130453"/>
    <lineage>
        <taxon>Eukaryota</taxon>
        <taxon>Viridiplantae</taxon>
        <taxon>Streptophyta</taxon>
        <taxon>Embryophyta</taxon>
        <taxon>Tracheophyta</taxon>
        <taxon>Spermatophyta</taxon>
        <taxon>Magnoliopsida</taxon>
        <taxon>eudicotyledons</taxon>
        <taxon>Gunneridae</taxon>
        <taxon>Pentapetalae</taxon>
        <taxon>rosids</taxon>
        <taxon>fabids</taxon>
        <taxon>Fabales</taxon>
        <taxon>Fabaceae</taxon>
        <taxon>Papilionoideae</taxon>
        <taxon>50 kb inversion clade</taxon>
        <taxon>dalbergioids sensu lato</taxon>
        <taxon>Dalbergieae</taxon>
        <taxon>Pterocarpus clade</taxon>
        <taxon>Arachis</taxon>
    </lineage>
</organism>